<evidence type="ECO:0000313" key="2">
    <source>
        <dbReference type="Proteomes" id="UP001162992"/>
    </source>
</evidence>
<organism evidence="1 2">
    <name type="scientific">Diphasiastrum complanatum</name>
    <name type="common">Issler's clubmoss</name>
    <name type="synonym">Lycopodium complanatum</name>
    <dbReference type="NCBI Taxonomy" id="34168"/>
    <lineage>
        <taxon>Eukaryota</taxon>
        <taxon>Viridiplantae</taxon>
        <taxon>Streptophyta</taxon>
        <taxon>Embryophyta</taxon>
        <taxon>Tracheophyta</taxon>
        <taxon>Lycopodiopsida</taxon>
        <taxon>Lycopodiales</taxon>
        <taxon>Lycopodiaceae</taxon>
        <taxon>Lycopodioideae</taxon>
        <taxon>Diphasiastrum</taxon>
    </lineage>
</organism>
<dbReference type="EMBL" id="CM055113">
    <property type="protein sequence ID" value="KAJ7515824.1"/>
    <property type="molecule type" value="Genomic_DNA"/>
</dbReference>
<name>A0ACC2AE28_DIPCM</name>
<protein>
    <submittedName>
        <fullName evidence="1">Uncharacterized protein</fullName>
    </submittedName>
</protein>
<dbReference type="Proteomes" id="UP001162992">
    <property type="component" value="Chromosome 22"/>
</dbReference>
<reference evidence="2" key="1">
    <citation type="journal article" date="2024" name="Proc. Natl. Acad. Sci. U.S.A.">
        <title>Extraordinary preservation of gene collinearity over three hundred million years revealed in homosporous lycophytes.</title>
        <authorList>
            <person name="Li C."/>
            <person name="Wickell D."/>
            <person name="Kuo L.Y."/>
            <person name="Chen X."/>
            <person name="Nie B."/>
            <person name="Liao X."/>
            <person name="Peng D."/>
            <person name="Ji J."/>
            <person name="Jenkins J."/>
            <person name="Williams M."/>
            <person name="Shu S."/>
            <person name="Plott C."/>
            <person name="Barry K."/>
            <person name="Rajasekar S."/>
            <person name="Grimwood J."/>
            <person name="Han X."/>
            <person name="Sun S."/>
            <person name="Hou Z."/>
            <person name="He W."/>
            <person name="Dai G."/>
            <person name="Sun C."/>
            <person name="Schmutz J."/>
            <person name="Leebens-Mack J.H."/>
            <person name="Li F.W."/>
            <person name="Wang L."/>
        </authorList>
    </citation>
    <scope>NUCLEOTIDE SEQUENCE [LARGE SCALE GENOMIC DNA]</scope>
    <source>
        <strain evidence="2">cv. PW_Plant_1</strain>
    </source>
</reference>
<evidence type="ECO:0000313" key="1">
    <source>
        <dbReference type="EMBL" id="KAJ7515824.1"/>
    </source>
</evidence>
<gene>
    <name evidence="1" type="ORF">O6H91_22G029300</name>
</gene>
<keyword evidence="2" id="KW-1185">Reference proteome</keyword>
<sequence length="117" mass="13052">MLMLLIVYGGDPVYPTINCIRDPKEKIDYRGPNFHDPTPTVEEYLKACGRMITQEQLDEILAKEEEDEEEELLEDVTEAGIGVGGSMSEAIDIGDKEDTVDDDEDTEASDENAEELP</sequence>
<comment type="caution">
    <text evidence="1">The sequence shown here is derived from an EMBL/GenBank/DDBJ whole genome shotgun (WGS) entry which is preliminary data.</text>
</comment>
<proteinExistence type="predicted"/>
<accession>A0ACC2AE28</accession>